<sequence length="280" mass="32552">MDARIWVLHSLFLHSKSLKSAVYFTRMARPKVKCSGAARGCRHQIMLWEKKIQLAKEMRASVDSETGQTEIRAMKAEIHRMKVKHEQLLKHQERMIRDMELAVARRETITTRAEGHSKTDKQFLTRTDFHHKQTELRRKIRDVHKATEACTTTISELEEMQKRVSDHLVEKQAQLAAAQSRTEELDADLDQLMALKRQNLSELVALQTRQKHLQAVKDGRYVFLYRSKDSLLVEHARMHNWLATVGAILDHVQDEYPQFQEVLLKVRQTIASKLESLGPS</sequence>
<comment type="caution">
    <text evidence="2">The sequence shown here is derived from an EMBL/GenBank/DDBJ whole genome shotgun (WGS) entry which is preliminary data.</text>
</comment>
<protein>
    <submittedName>
        <fullName evidence="2">Coiled-coil domain containing 40</fullName>
    </submittedName>
</protein>
<proteinExistence type="predicted"/>
<feature type="coiled-coil region" evidence="1">
    <location>
        <begin position="168"/>
        <end position="195"/>
    </location>
</feature>
<dbReference type="GO" id="GO:0005737">
    <property type="term" value="C:cytoplasm"/>
    <property type="evidence" value="ECO:0007669"/>
    <property type="project" value="TreeGrafter"/>
</dbReference>
<dbReference type="GO" id="GO:0001947">
    <property type="term" value="P:heart looping"/>
    <property type="evidence" value="ECO:0007669"/>
    <property type="project" value="TreeGrafter"/>
</dbReference>
<dbReference type="GO" id="GO:0060287">
    <property type="term" value="P:epithelial cilium movement involved in determination of left/right asymmetry"/>
    <property type="evidence" value="ECO:0007669"/>
    <property type="project" value="TreeGrafter"/>
</dbReference>
<keyword evidence="3" id="KW-1185">Reference proteome</keyword>
<evidence type="ECO:0000313" key="3">
    <source>
        <dbReference type="Proteomes" id="UP000593571"/>
    </source>
</evidence>
<dbReference type="GO" id="GO:0005929">
    <property type="term" value="C:cilium"/>
    <property type="evidence" value="ECO:0007669"/>
    <property type="project" value="TreeGrafter"/>
</dbReference>
<organism evidence="2 3">
    <name type="scientific">Rousettus aegyptiacus</name>
    <name type="common">Egyptian fruit bat</name>
    <name type="synonym">Pteropus aegyptiacus</name>
    <dbReference type="NCBI Taxonomy" id="9407"/>
    <lineage>
        <taxon>Eukaryota</taxon>
        <taxon>Metazoa</taxon>
        <taxon>Chordata</taxon>
        <taxon>Craniata</taxon>
        <taxon>Vertebrata</taxon>
        <taxon>Euteleostomi</taxon>
        <taxon>Mammalia</taxon>
        <taxon>Eutheria</taxon>
        <taxon>Laurasiatheria</taxon>
        <taxon>Chiroptera</taxon>
        <taxon>Yinpterochiroptera</taxon>
        <taxon>Pteropodoidea</taxon>
        <taxon>Pteropodidae</taxon>
        <taxon>Rousettinae</taxon>
        <taxon>Rousettus</taxon>
    </lineage>
</organism>
<evidence type="ECO:0000256" key="1">
    <source>
        <dbReference type="SAM" id="Coils"/>
    </source>
</evidence>
<reference evidence="2 3" key="1">
    <citation type="journal article" date="2020" name="Nature">
        <title>Six reference-quality genomes reveal evolution of bat adaptations.</title>
        <authorList>
            <person name="Jebb D."/>
            <person name="Huang Z."/>
            <person name="Pippel M."/>
            <person name="Hughes G.M."/>
            <person name="Lavrichenko K."/>
            <person name="Devanna P."/>
            <person name="Winkler S."/>
            <person name="Jermiin L.S."/>
            <person name="Skirmuntt E.C."/>
            <person name="Katzourakis A."/>
            <person name="Burkitt-Gray L."/>
            <person name="Ray D.A."/>
            <person name="Sullivan K.A.M."/>
            <person name="Roscito J.G."/>
            <person name="Kirilenko B.M."/>
            <person name="Davalos L.M."/>
            <person name="Corthals A.P."/>
            <person name="Power M.L."/>
            <person name="Jones G."/>
            <person name="Ransome R.D."/>
            <person name="Dechmann D.K.N."/>
            <person name="Locatelli A.G."/>
            <person name="Puechmaille S.J."/>
            <person name="Fedrigo O."/>
            <person name="Jarvis E.D."/>
            <person name="Hiller M."/>
            <person name="Vernes S.C."/>
            <person name="Myers E.W."/>
            <person name="Teeling E.C."/>
        </authorList>
    </citation>
    <scope>NUCLEOTIDE SEQUENCE [LARGE SCALE GENOMIC DNA]</scope>
    <source>
        <strain evidence="2">MRouAeg1</strain>
        <tissue evidence="2">Muscle</tissue>
    </source>
</reference>
<gene>
    <name evidence="2" type="ORF">HJG63_002274</name>
</gene>
<dbReference type="GO" id="GO:0035082">
    <property type="term" value="P:axoneme assembly"/>
    <property type="evidence" value="ECO:0007669"/>
    <property type="project" value="InterPro"/>
</dbReference>
<evidence type="ECO:0000313" key="2">
    <source>
        <dbReference type="EMBL" id="KAF6455145.1"/>
    </source>
</evidence>
<dbReference type="PANTHER" id="PTHR16275:SF8">
    <property type="entry name" value="COILED-COIL DOMAIN-CONTAINING PROTEIN 40"/>
    <property type="match status" value="1"/>
</dbReference>
<dbReference type="PANTHER" id="PTHR16275">
    <property type="entry name" value="COILED-COIL DOMAIN-CONTAINING PROTEIN 40"/>
    <property type="match status" value="1"/>
</dbReference>
<accession>A0A7J8G638</accession>
<dbReference type="AlphaFoldDB" id="A0A7J8G638"/>
<dbReference type="EMBL" id="JACASE010000006">
    <property type="protein sequence ID" value="KAF6455145.1"/>
    <property type="molecule type" value="Genomic_DNA"/>
</dbReference>
<dbReference type="GO" id="GO:0005576">
    <property type="term" value="C:extracellular region"/>
    <property type="evidence" value="ECO:0007669"/>
    <property type="project" value="GOC"/>
</dbReference>
<dbReference type="InterPro" id="IPR037386">
    <property type="entry name" value="CCDC40"/>
</dbReference>
<name>A0A7J8G638_ROUAE</name>
<dbReference type="Proteomes" id="UP000593571">
    <property type="component" value="Unassembled WGS sequence"/>
</dbReference>
<keyword evidence="1" id="KW-0175">Coiled coil</keyword>